<gene>
    <name evidence="1" type="ORF">DP114_15950</name>
</gene>
<evidence type="ECO:0000313" key="2">
    <source>
        <dbReference type="Proteomes" id="UP000503129"/>
    </source>
</evidence>
<protein>
    <submittedName>
        <fullName evidence="1">Uncharacterized protein</fullName>
    </submittedName>
</protein>
<dbReference type="KEGG" id="bsen:DP114_15950"/>
<evidence type="ECO:0000313" key="1">
    <source>
        <dbReference type="EMBL" id="QDL09192.1"/>
    </source>
</evidence>
<dbReference type="RefSeq" id="WP_169268505.1">
    <property type="nucleotide sequence ID" value="NZ_CAWOXK010000001.1"/>
</dbReference>
<sequence length="134" mass="16140">MEVKRLELHKEKTELIYRALGRWLFLDKYLNDIGIQAIDSLRIKLRQAPVSEIGVFYPENNKRYRRYPDGHNMELKILELSNEEIDLICRAIFTMEYYDRYINERAKKALETIKEKMTIARDLEADCEEYDDDD</sequence>
<proteinExistence type="predicted"/>
<dbReference type="AlphaFoldDB" id="A0A856MEW7"/>
<reference evidence="1 2" key="1">
    <citation type="submission" date="2018-06" db="EMBL/GenBank/DDBJ databases">
        <title>Comparative genomics of Brasilonema spp. strains.</title>
        <authorList>
            <person name="Alvarenga D.O."/>
            <person name="Fiore M.F."/>
            <person name="Varani A.M."/>
        </authorList>
    </citation>
    <scope>NUCLEOTIDE SEQUENCE [LARGE SCALE GENOMIC DNA]</scope>
    <source>
        <strain evidence="1 2">CENA114</strain>
    </source>
</reference>
<accession>A0A856MEW7</accession>
<organism evidence="1 2">
    <name type="scientific">Brasilonema sennae CENA114</name>
    <dbReference type="NCBI Taxonomy" id="415709"/>
    <lineage>
        <taxon>Bacteria</taxon>
        <taxon>Bacillati</taxon>
        <taxon>Cyanobacteriota</taxon>
        <taxon>Cyanophyceae</taxon>
        <taxon>Nostocales</taxon>
        <taxon>Scytonemataceae</taxon>
        <taxon>Brasilonema</taxon>
        <taxon>Bromeliae group (in: Brasilonema)</taxon>
    </lineage>
</organism>
<dbReference type="EMBL" id="CP030118">
    <property type="protein sequence ID" value="QDL09192.1"/>
    <property type="molecule type" value="Genomic_DNA"/>
</dbReference>
<dbReference type="Proteomes" id="UP000503129">
    <property type="component" value="Chromosome"/>
</dbReference>
<keyword evidence="2" id="KW-1185">Reference proteome</keyword>
<name>A0A856MEW7_9CYAN</name>